<dbReference type="EMBL" id="WUBL01000135">
    <property type="protein sequence ID" value="KAF2964823.1"/>
    <property type="molecule type" value="Genomic_DNA"/>
</dbReference>
<sequence>MTSLESAGLFSPTGMVALLAISDPEKVFKLLDRINRVLEGDPCCQYRRVLPAKDCGQTATEMLADYNQLFGEDSCCCRKDMKPYLPSWAQDISLQGTTLLGDGGSGDELEGGVKLTTWQRLLLLITGRDLSEILIDEQFSLSQETSGKLPCSVDYSNSAPVFSEDISKEATVYSLLFHDVPLLRFAAPTSPGARLHTLVSHVELTTASPLQAKTIVDLTSCATLAPEDLEEKDDYFAGIKSE</sequence>
<gene>
    <name evidence="1" type="ORF">GQX73_g8747</name>
</gene>
<dbReference type="InParanoid" id="A0A7C8IMI9"/>
<evidence type="ECO:0000313" key="2">
    <source>
        <dbReference type="Proteomes" id="UP000481858"/>
    </source>
</evidence>
<name>A0A7C8IMI9_9PEZI</name>
<dbReference type="Proteomes" id="UP000481858">
    <property type="component" value="Unassembled WGS sequence"/>
</dbReference>
<evidence type="ECO:0000313" key="1">
    <source>
        <dbReference type="EMBL" id="KAF2964823.1"/>
    </source>
</evidence>
<dbReference type="OrthoDB" id="4775418at2759"/>
<proteinExistence type="predicted"/>
<organism evidence="1 2">
    <name type="scientific">Xylaria multiplex</name>
    <dbReference type="NCBI Taxonomy" id="323545"/>
    <lineage>
        <taxon>Eukaryota</taxon>
        <taxon>Fungi</taxon>
        <taxon>Dikarya</taxon>
        <taxon>Ascomycota</taxon>
        <taxon>Pezizomycotina</taxon>
        <taxon>Sordariomycetes</taxon>
        <taxon>Xylariomycetidae</taxon>
        <taxon>Xylariales</taxon>
        <taxon>Xylariaceae</taxon>
        <taxon>Xylaria</taxon>
    </lineage>
</organism>
<protein>
    <submittedName>
        <fullName evidence="1">Uncharacterized protein</fullName>
    </submittedName>
</protein>
<keyword evidence="2" id="KW-1185">Reference proteome</keyword>
<reference evidence="1 2" key="1">
    <citation type="submission" date="2019-12" db="EMBL/GenBank/DDBJ databases">
        <title>Draft genome sequence of the ascomycete Xylaria multiplex DSM 110363.</title>
        <authorList>
            <person name="Buettner E."/>
            <person name="Kellner H."/>
        </authorList>
    </citation>
    <scope>NUCLEOTIDE SEQUENCE [LARGE SCALE GENOMIC DNA]</scope>
    <source>
        <strain evidence="1 2">DSM 110363</strain>
    </source>
</reference>
<dbReference type="AlphaFoldDB" id="A0A7C8IMI9"/>
<comment type="caution">
    <text evidence="1">The sequence shown here is derived from an EMBL/GenBank/DDBJ whole genome shotgun (WGS) entry which is preliminary data.</text>
</comment>
<accession>A0A7C8IMI9</accession>